<accession>A0A8J3AKB4</accession>
<reference evidence="1" key="1">
    <citation type="journal article" date="2014" name="Int. J. Syst. Evol. Microbiol.">
        <title>Complete genome sequence of Corynebacterium casei LMG S-19264T (=DSM 44701T), isolated from a smear-ripened cheese.</title>
        <authorList>
            <consortium name="US DOE Joint Genome Institute (JGI-PGF)"/>
            <person name="Walter F."/>
            <person name="Albersmeier A."/>
            <person name="Kalinowski J."/>
            <person name="Ruckert C."/>
        </authorList>
    </citation>
    <scope>NUCLEOTIDE SEQUENCE</scope>
    <source>
        <strain evidence="1">CCM 8606</strain>
    </source>
</reference>
<sequence length="292" mass="34041">MYVTQQGSLLLKDRRGWSYYTKTADGIDQWTGGKWYTTDWQLVVGDLGAEAFPLAPISQEPFAELIAEANVKATFTLPQEHADIPEEPVEPGMYAAPNGLTLFKDENGDWTRRMYPYSEEEFWCGEIYHDMDDWRDITRTVGYGIFPLKKIELEDIIQFATKQQDKEQNITSNIFEEPEPVGLYLTQDGRIVSNDEYGYWKLRTQELAWNDPVADLDEQHYDTDFWEDFVEEHLHARALPLVQITPEMLANACLQVVHNRQEENIEEFINQPFSSALIFQQLINQTRNNRKD</sequence>
<dbReference type="Proteomes" id="UP000619536">
    <property type="component" value="Unassembled WGS sequence"/>
</dbReference>
<reference evidence="1" key="2">
    <citation type="submission" date="2020-09" db="EMBL/GenBank/DDBJ databases">
        <authorList>
            <person name="Sun Q."/>
            <person name="Sedlacek I."/>
        </authorList>
    </citation>
    <scope>NUCLEOTIDE SEQUENCE</scope>
    <source>
        <strain evidence="1">CCM 8606</strain>
    </source>
</reference>
<dbReference type="AlphaFoldDB" id="A0A8J3AKB4"/>
<organism evidence="1 2">
    <name type="scientific">Galliscardovia ingluviei</name>
    <dbReference type="NCBI Taxonomy" id="1769422"/>
    <lineage>
        <taxon>Bacteria</taxon>
        <taxon>Bacillati</taxon>
        <taxon>Actinomycetota</taxon>
        <taxon>Actinomycetes</taxon>
        <taxon>Bifidobacteriales</taxon>
        <taxon>Bifidobacteriaceae</taxon>
        <taxon>Galliscardovia</taxon>
    </lineage>
</organism>
<evidence type="ECO:0000313" key="1">
    <source>
        <dbReference type="EMBL" id="GGI15430.1"/>
    </source>
</evidence>
<protein>
    <submittedName>
        <fullName evidence="1">Uncharacterized protein</fullName>
    </submittedName>
</protein>
<comment type="caution">
    <text evidence="1">The sequence shown here is derived from an EMBL/GenBank/DDBJ whole genome shotgun (WGS) entry which is preliminary data.</text>
</comment>
<proteinExistence type="predicted"/>
<dbReference type="EMBL" id="BMDH01000006">
    <property type="protein sequence ID" value="GGI15430.1"/>
    <property type="molecule type" value="Genomic_DNA"/>
</dbReference>
<gene>
    <name evidence="1" type="ORF">GCM10007377_15860</name>
</gene>
<keyword evidence="2" id="KW-1185">Reference proteome</keyword>
<evidence type="ECO:0000313" key="2">
    <source>
        <dbReference type="Proteomes" id="UP000619536"/>
    </source>
</evidence>
<name>A0A8J3AKB4_9BIFI</name>